<keyword evidence="3" id="KW-1185">Reference proteome</keyword>
<name>A0A4S1E1M4_9FLAO</name>
<dbReference type="InterPro" id="IPR013132">
    <property type="entry name" value="PseI/NeuA/B-like_N"/>
</dbReference>
<dbReference type="InterPro" id="IPR036732">
    <property type="entry name" value="AFP_Neu5c_C_sf"/>
</dbReference>
<dbReference type="Gene3D" id="3.90.1210.10">
    <property type="entry name" value="Antifreeze-like/N-acetylneuraminic acid synthase C-terminal domain"/>
    <property type="match status" value="1"/>
</dbReference>
<gene>
    <name evidence="2" type="ORF">EM932_05395</name>
</gene>
<dbReference type="GO" id="GO:0016051">
    <property type="term" value="P:carbohydrate biosynthetic process"/>
    <property type="evidence" value="ECO:0007669"/>
    <property type="project" value="InterPro"/>
</dbReference>
<dbReference type="CDD" id="cd11615">
    <property type="entry name" value="SAF_NeuB_like"/>
    <property type="match status" value="1"/>
</dbReference>
<dbReference type="InterPro" id="IPR006190">
    <property type="entry name" value="SAF_AFP_Neu5Ac"/>
</dbReference>
<evidence type="ECO:0000259" key="1">
    <source>
        <dbReference type="PROSITE" id="PS50844"/>
    </source>
</evidence>
<dbReference type="Proteomes" id="UP000307602">
    <property type="component" value="Unassembled WGS sequence"/>
</dbReference>
<proteinExistence type="predicted"/>
<dbReference type="Pfam" id="PF03102">
    <property type="entry name" value="NeuB"/>
    <property type="match status" value="1"/>
</dbReference>
<comment type="caution">
    <text evidence="2">The sequence shown here is derived from an EMBL/GenBank/DDBJ whole genome shotgun (WGS) entry which is preliminary data.</text>
</comment>
<evidence type="ECO:0000313" key="3">
    <source>
        <dbReference type="Proteomes" id="UP000307602"/>
    </source>
</evidence>
<dbReference type="Gene3D" id="3.20.20.70">
    <property type="entry name" value="Aldolase class I"/>
    <property type="match status" value="1"/>
</dbReference>
<dbReference type="InterPro" id="IPR057736">
    <property type="entry name" value="SAF_PseI/NeuA/NeuB"/>
</dbReference>
<protein>
    <submittedName>
        <fullName evidence="2">N-acetylneuraminate synthase</fullName>
    </submittedName>
</protein>
<reference evidence="2 3" key="1">
    <citation type="submission" date="2019-04" db="EMBL/GenBank/DDBJ databases">
        <authorList>
            <person name="Liu A."/>
        </authorList>
    </citation>
    <scope>NUCLEOTIDE SEQUENCE [LARGE SCALE GENOMIC DNA]</scope>
    <source>
        <strain evidence="2 3">RZ03</strain>
    </source>
</reference>
<dbReference type="AlphaFoldDB" id="A0A4S1E1M4"/>
<accession>A0A4S1E1M4</accession>
<dbReference type="InterPro" id="IPR013974">
    <property type="entry name" value="SAF"/>
</dbReference>
<dbReference type="PANTHER" id="PTHR42966:SF2">
    <property type="entry name" value="PSEUDAMINIC ACID SYNTHASE"/>
    <property type="match status" value="1"/>
</dbReference>
<dbReference type="InterPro" id="IPR051690">
    <property type="entry name" value="PseI-like"/>
</dbReference>
<dbReference type="Pfam" id="PF08666">
    <property type="entry name" value="SAF"/>
    <property type="match status" value="1"/>
</dbReference>
<dbReference type="PROSITE" id="PS50844">
    <property type="entry name" value="AFP_LIKE"/>
    <property type="match status" value="1"/>
</dbReference>
<sequence>MKKEIKIGKHTIGDNHPTYFIADIAANHDGDIERAKLLIKLAKESGADAVKFQHHDVKKYVSDYGFKNLGGKFSHQSKWDKSIFEVYKDAEVPRSWTEELKDYCDELDITFFTTPYDLDTVDYINKYVPAFKIGSGDVAWHAMLEKIAKTNKPVLFATGASNMQEVINAVNILKPLNNNIILMQCNTNYTGSDENFKYINLNVLEAYKTLFPDIILGLSDHTHGGVTVLGGVALGAKVIEKHFTDDTTRKGPDHPFSTDPKSWRKMVDDTRLLESAMGNCIKKVEENEEQTVILQRRAIRVIQEIKEGEEITMNKIQFQRPSPADAFDVNQVDKILGKKAKSNIQNGDYIRLNSIEW</sequence>
<dbReference type="PANTHER" id="PTHR42966">
    <property type="entry name" value="N-ACETYLNEURAMINATE SYNTHASE"/>
    <property type="match status" value="1"/>
</dbReference>
<dbReference type="SUPFAM" id="SSF51569">
    <property type="entry name" value="Aldolase"/>
    <property type="match status" value="1"/>
</dbReference>
<dbReference type="InterPro" id="IPR013785">
    <property type="entry name" value="Aldolase_TIM"/>
</dbReference>
<evidence type="ECO:0000313" key="2">
    <source>
        <dbReference type="EMBL" id="TGV03848.1"/>
    </source>
</evidence>
<dbReference type="EMBL" id="SRSO01000005">
    <property type="protein sequence ID" value="TGV03848.1"/>
    <property type="molecule type" value="Genomic_DNA"/>
</dbReference>
<dbReference type="RefSeq" id="WP_135876153.1">
    <property type="nucleotide sequence ID" value="NZ_SRSO01000005.1"/>
</dbReference>
<dbReference type="OrthoDB" id="9814210at2"/>
<organism evidence="2 3">
    <name type="scientific">Flavivirga rizhaonensis</name>
    <dbReference type="NCBI Taxonomy" id="2559571"/>
    <lineage>
        <taxon>Bacteria</taxon>
        <taxon>Pseudomonadati</taxon>
        <taxon>Bacteroidota</taxon>
        <taxon>Flavobacteriia</taxon>
        <taxon>Flavobacteriales</taxon>
        <taxon>Flavobacteriaceae</taxon>
        <taxon>Flavivirga</taxon>
    </lineage>
</organism>
<dbReference type="GO" id="GO:0047444">
    <property type="term" value="F:N-acylneuraminate-9-phosphate synthase activity"/>
    <property type="evidence" value="ECO:0007669"/>
    <property type="project" value="TreeGrafter"/>
</dbReference>
<dbReference type="SUPFAM" id="SSF51269">
    <property type="entry name" value="AFP III-like domain"/>
    <property type="match status" value="1"/>
</dbReference>
<dbReference type="SMART" id="SM00858">
    <property type="entry name" value="SAF"/>
    <property type="match status" value="1"/>
</dbReference>
<feature type="domain" description="AFP-like" evidence="1">
    <location>
        <begin position="298"/>
        <end position="357"/>
    </location>
</feature>